<accession>A0A1H3IHH6</accession>
<dbReference type="InterPro" id="IPR029063">
    <property type="entry name" value="SAM-dependent_MTases_sf"/>
</dbReference>
<reference evidence="1 2" key="1">
    <citation type="submission" date="2016-10" db="EMBL/GenBank/DDBJ databases">
        <authorList>
            <person name="de Groot N.N."/>
        </authorList>
    </citation>
    <scope>NUCLEOTIDE SEQUENCE [LARGE SCALE GENOMIC DNA]</scope>
    <source>
        <strain evidence="1 2">Nm1</strain>
    </source>
</reference>
<dbReference type="NCBIfam" id="TIGR02081">
    <property type="entry name" value="metW"/>
    <property type="match status" value="1"/>
</dbReference>
<dbReference type="RefSeq" id="WP_090413921.1">
    <property type="nucleotide sequence ID" value="NZ_FNOY01000026.1"/>
</dbReference>
<dbReference type="InterPro" id="IPR010743">
    <property type="entry name" value="Methionine_synth_MetW"/>
</dbReference>
<dbReference type="OrthoDB" id="9792690at2"/>
<dbReference type="EMBL" id="FNOY01000026">
    <property type="protein sequence ID" value="SDY26538.1"/>
    <property type="molecule type" value="Genomic_DNA"/>
</dbReference>
<dbReference type="SUPFAM" id="SSF53335">
    <property type="entry name" value="S-adenosyl-L-methionine-dependent methyltransferases"/>
    <property type="match status" value="1"/>
</dbReference>
<evidence type="ECO:0000313" key="2">
    <source>
        <dbReference type="Proteomes" id="UP000198640"/>
    </source>
</evidence>
<dbReference type="STRING" id="44576.SAMN05421881_102625"/>
<dbReference type="Proteomes" id="UP000198640">
    <property type="component" value="Unassembled WGS sequence"/>
</dbReference>
<proteinExistence type="predicted"/>
<dbReference type="AlphaFoldDB" id="A0A1H3IHH6"/>
<dbReference type="Gene3D" id="3.40.50.150">
    <property type="entry name" value="Vaccinia Virus protein VP39"/>
    <property type="match status" value="1"/>
</dbReference>
<dbReference type="CDD" id="cd02440">
    <property type="entry name" value="AdoMet_MTases"/>
    <property type="match status" value="1"/>
</dbReference>
<name>A0A1H3IHH6_9PROT</name>
<sequence length="208" mass="23824">MMTNEVSHTQLPSRPDYDAIAAWIKPESRVLDLGCGDGSLLRHLKNQLNVHGYGIEIDTQNILACFENGINVIHSDLESGLSGFGDDSFDYVILSQTLQAMKNTEKIILEMLRVGKQGIVSFPNFGYWKNRLQVFSGRMPISRCLPYEWYNTPNIHLCTLHDFEQLCHQLQVNILEQRVMNGERKMVLLPNLFGMLAFYRFSREPKTG</sequence>
<evidence type="ECO:0000313" key="1">
    <source>
        <dbReference type="EMBL" id="SDY26538.1"/>
    </source>
</evidence>
<protein>
    <submittedName>
        <fullName evidence="1">Methionine biosynthesis protein MetW</fullName>
    </submittedName>
</protein>
<gene>
    <name evidence="1" type="ORF">SAMN05421881_102625</name>
</gene>
<keyword evidence="2" id="KW-1185">Reference proteome</keyword>
<organism evidence="1 2">
    <name type="scientific">Nitrosomonas halophila</name>
    <dbReference type="NCBI Taxonomy" id="44576"/>
    <lineage>
        <taxon>Bacteria</taxon>
        <taxon>Pseudomonadati</taxon>
        <taxon>Pseudomonadota</taxon>
        <taxon>Betaproteobacteria</taxon>
        <taxon>Nitrosomonadales</taxon>
        <taxon>Nitrosomonadaceae</taxon>
        <taxon>Nitrosomonas</taxon>
    </lineage>
</organism>
<dbReference type="Pfam" id="PF07021">
    <property type="entry name" value="MetW"/>
    <property type="match status" value="1"/>
</dbReference>